<comment type="function">
    <text evidence="9">Catalyzes the phosphorylation of ribose at O-5 in a reaction requiring ATP and magnesium. The resulting D-ribose-5-phosphate can then be used either for sythesis of nucleotides, histidine, and tryptophan, or as a component of the pentose phosphate pathway.</text>
</comment>
<evidence type="ECO:0000259" key="11">
    <source>
        <dbReference type="Pfam" id="PF00294"/>
    </source>
</evidence>
<feature type="binding site" evidence="9">
    <location>
        <position position="267"/>
    </location>
    <ligand>
        <name>ATP</name>
        <dbReference type="ChEBI" id="CHEBI:30616"/>
    </ligand>
</feature>
<dbReference type="GO" id="GO:0004747">
    <property type="term" value="F:ribokinase activity"/>
    <property type="evidence" value="ECO:0007669"/>
    <property type="project" value="UniProtKB-UniRule"/>
</dbReference>
<dbReference type="PANTHER" id="PTHR10584">
    <property type="entry name" value="SUGAR KINASE"/>
    <property type="match status" value="1"/>
</dbReference>
<comment type="catalytic activity">
    <reaction evidence="9">
        <text>D-ribose + ATP = D-ribose 5-phosphate + ADP + H(+)</text>
        <dbReference type="Rhea" id="RHEA:13697"/>
        <dbReference type="ChEBI" id="CHEBI:15378"/>
        <dbReference type="ChEBI" id="CHEBI:30616"/>
        <dbReference type="ChEBI" id="CHEBI:47013"/>
        <dbReference type="ChEBI" id="CHEBI:78346"/>
        <dbReference type="ChEBI" id="CHEBI:456216"/>
        <dbReference type="EC" id="2.7.1.15"/>
    </reaction>
</comment>
<name>A0A3S4F3W6_9PEZI</name>
<keyword evidence="9" id="KW-0963">Cytoplasm</keyword>
<dbReference type="Pfam" id="PF00294">
    <property type="entry name" value="PfkB"/>
    <property type="match status" value="2"/>
</dbReference>
<keyword evidence="1 9" id="KW-0808">Transferase</keyword>
<evidence type="ECO:0000256" key="3">
    <source>
        <dbReference type="ARBA" id="ARBA00022741"/>
    </source>
</evidence>
<protein>
    <recommendedName>
        <fullName evidence="9">Ribokinase</fullName>
        <shortName evidence="9">RK</shortName>
        <ecNumber evidence="9">2.7.1.15</ecNumber>
    </recommendedName>
</protein>
<feature type="compositionally biased region" description="Gly residues" evidence="10">
    <location>
        <begin position="83"/>
        <end position="95"/>
    </location>
</feature>
<feature type="domain" description="Carbohydrate kinase PfkB" evidence="11">
    <location>
        <begin position="219"/>
        <end position="385"/>
    </location>
</feature>
<evidence type="ECO:0000256" key="7">
    <source>
        <dbReference type="ARBA" id="ARBA00022958"/>
    </source>
</evidence>
<evidence type="ECO:0000256" key="4">
    <source>
        <dbReference type="ARBA" id="ARBA00022777"/>
    </source>
</evidence>
<dbReference type="EC" id="2.7.1.15" evidence="9"/>
<evidence type="ECO:0000256" key="8">
    <source>
        <dbReference type="ARBA" id="ARBA00023277"/>
    </source>
</evidence>
<proteinExistence type="inferred from homology"/>
<feature type="compositionally biased region" description="Low complexity" evidence="10">
    <location>
        <begin position="66"/>
        <end position="82"/>
    </location>
</feature>
<feature type="binding site" evidence="9">
    <location>
        <begin position="18"/>
        <end position="20"/>
    </location>
    <ligand>
        <name>substrate</name>
    </ligand>
</feature>
<comment type="similarity">
    <text evidence="9">Belongs to the carbohydrate kinase PfkB family. Ribokinase subfamily.</text>
</comment>
<feature type="binding site" evidence="9">
    <location>
        <position position="373"/>
    </location>
    <ligand>
        <name>K(+)</name>
        <dbReference type="ChEBI" id="CHEBI:29103"/>
    </ligand>
</feature>
<gene>
    <name evidence="12" type="ORF">TT172_LOCUS6225</name>
</gene>
<feature type="active site" description="Proton acceptor" evidence="9">
    <location>
        <position position="339"/>
    </location>
</feature>
<feature type="binding site" evidence="9">
    <location>
        <position position="378"/>
    </location>
    <ligand>
        <name>K(+)</name>
        <dbReference type="ChEBI" id="CHEBI:29103"/>
    </ligand>
</feature>
<keyword evidence="9" id="KW-0539">Nucleus</keyword>
<feature type="binding site" evidence="9">
    <location>
        <position position="339"/>
    </location>
    <ligand>
        <name>substrate</name>
    </ligand>
</feature>
<dbReference type="SUPFAM" id="SSF53613">
    <property type="entry name" value="Ribokinase-like"/>
    <property type="match status" value="2"/>
</dbReference>
<evidence type="ECO:0000256" key="6">
    <source>
        <dbReference type="ARBA" id="ARBA00022842"/>
    </source>
</evidence>
<feature type="binding site" evidence="9">
    <location>
        <position position="335"/>
    </location>
    <ligand>
        <name>K(+)</name>
        <dbReference type="ChEBI" id="CHEBI:29103"/>
    </ligand>
</feature>
<dbReference type="GO" id="GO:0005634">
    <property type="term" value="C:nucleus"/>
    <property type="evidence" value="ECO:0007669"/>
    <property type="project" value="UniProtKB-SubCell"/>
</dbReference>
<keyword evidence="6 9" id="KW-0460">Magnesium</keyword>
<keyword evidence="3 9" id="KW-0547">Nucleotide-binding</keyword>
<evidence type="ECO:0000256" key="2">
    <source>
        <dbReference type="ARBA" id="ARBA00022723"/>
    </source>
</evidence>
<dbReference type="InterPro" id="IPR029056">
    <property type="entry name" value="Ribokinase-like"/>
</dbReference>
<dbReference type="GO" id="GO:0005524">
    <property type="term" value="F:ATP binding"/>
    <property type="evidence" value="ECO:0007669"/>
    <property type="project" value="UniProtKB-UniRule"/>
</dbReference>
<feature type="binding site" evidence="9">
    <location>
        <begin position="306"/>
        <end position="311"/>
    </location>
    <ligand>
        <name>ATP</name>
        <dbReference type="ChEBI" id="CHEBI:30616"/>
    </ligand>
</feature>
<feature type="domain" description="Carbohydrate kinase PfkB" evidence="11">
    <location>
        <begin position="10"/>
        <end position="171"/>
    </location>
</feature>
<feature type="binding site" evidence="9">
    <location>
        <begin position="46"/>
        <end position="50"/>
    </location>
    <ligand>
        <name>substrate</name>
    </ligand>
</feature>
<dbReference type="Gene3D" id="3.40.1190.20">
    <property type="match status" value="2"/>
</dbReference>
<sequence>MATLPPRLPLITVLGSLNMDLVAYVPHHPLPGETLTADRFATSPGGKGANQAVACAKLSRARPASFASSSSSAQPQQQLAAGPGSGPAGAGGAGGADSTATACVSMVGRVGADAHGAALRAGLAAFGVDVRRVAVVAAPGVDTGVALIVVDVPTGENRIVLSPGANYAFLPGEVRTLRAPAARSGGGGGGGSEGEGEREGAGEGEGETVEEGELPDLLIMQLEIPLETVLAALEAARREGVDVLLNPAPARRLPDEAYRGLAHLVMNETEAAILGQVQESALDEEAGLEAVAQGFVRKGVQNVIITLGGRGVYYMSRDGRKGLVPAEKAKVVDTTAAGDTFVGRYALDAVGKKGSEFDIEAAVRTANKAAAKTVERAGAQDSIPWRDELE</sequence>
<dbReference type="PANTHER" id="PTHR10584:SF166">
    <property type="entry name" value="RIBOKINASE"/>
    <property type="match status" value="1"/>
</dbReference>
<accession>A0A3S4F3W6</accession>
<organism evidence="12 13">
    <name type="scientific">Thermothielavioides terrestris</name>
    <dbReference type="NCBI Taxonomy" id="2587410"/>
    <lineage>
        <taxon>Eukaryota</taxon>
        <taxon>Fungi</taxon>
        <taxon>Dikarya</taxon>
        <taxon>Ascomycota</taxon>
        <taxon>Pezizomycotina</taxon>
        <taxon>Sordariomycetes</taxon>
        <taxon>Sordariomycetidae</taxon>
        <taxon>Sordariales</taxon>
        <taxon>Chaetomiaceae</taxon>
        <taxon>Thermothielavioides</taxon>
    </lineage>
</organism>
<feature type="compositionally biased region" description="Gly residues" evidence="10">
    <location>
        <begin position="184"/>
        <end position="193"/>
    </location>
</feature>
<feature type="region of interest" description="Disordered" evidence="10">
    <location>
        <begin position="180"/>
        <end position="209"/>
    </location>
</feature>
<dbReference type="EMBL" id="OUUZ01000011">
    <property type="protein sequence ID" value="SPQ23806.1"/>
    <property type="molecule type" value="Genomic_DNA"/>
</dbReference>
<dbReference type="GO" id="GO:0046872">
    <property type="term" value="F:metal ion binding"/>
    <property type="evidence" value="ECO:0007669"/>
    <property type="project" value="UniProtKB-KW"/>
</dbReference>
<feature type="region of interest" description="Disordered" evidence="10">
    <location>
        <begin position="66"/>
        <end position="95"/>
    </location>
</feature>
<keyword evidence="2 9" id="KW-0479">Metal-binding</keyword>
<evidence type="ECO:0000313" key="12">
    <source>
        <dbReference type="EMBL" id="SPQ23806.1"/>
    </source>
</evidence>
<comment type="cofactor">
    <cofactor evidence="9">
        <name>Mg(2+)</name>
        <dbReference type="ChEBI" id="CHEBI:18420"/>
    </cofactor>
    <text evidence="9">Requires a divalent cation, most likely magnesium in vivo, as an electrophilic catalyst to aid phosphoryl group transfer. It is the chelate of the metal and the nucleotide that is the actual substrate.</text>
</comment>
<reference evidence="12 13" key="1">
    <citation type="submission" date="2018-04" db="EMBL/GenBank/DDBJ databases">
        <authorList>
            <person name="Huttner S."/>
            <person name="Dainat J."/>
        </authorList>
    </citation>
    <scope>NUCLEOTIDE SEQUENCE [LARGE SCALE GENOMIC DNA]</scope>
</reference>
<comment type="activity regulation">
    <text evidence="9">Activated by a monovalent cation that binds near, but not in, the active site. The most likely occupant of the site in vivo is potassium. Ion binding induces a conformational change that may alter substrate affinity.</text>
</comment>
<comment type="caution">
    <text evidence="9">Lacks conserved residue(s) required for the propagation of feature annotation.</text>
</comment>
<comment type="pathway">
    <text evidence="9">Carbohydrate metabolism; D-ribose degradation; D-ribose 5-phosphate from beta-D-ribopyranose: step 2/2.</text>
</comment>
<comment type="subcellular location">
    <subcellularLocation>
        <location evidence="9">Cytoplasm</location>
    </subcellularLocation>
    <subcellularLocation>
        <location evidence="9">Nucleus</location>
    </subcellularLocation>
</comment>
<feature type="binding site" evidence="9">
    <location>
        <position position="376"/>
    </location>
    <ligand>
        <name>K(+)</name>
        <dbReference type="ChEBI" id="CHEBI:29103"/>
    </ligand>
</feature>
<keyword evidence="4 9" id="KW-0418">Kinase</keyword>
<feature type="binding site" evidence="9">
    <location>
        <position position="223"/>
    </location>
    <ligand>
        <name>substrate</name>
    </ligand>
</feature>
<dbReference type="AlphaFoldDB" id="A0A3S4F3W6"/>
<dbReference type="InterPro" id="IPR011611">
    <property type="entry name" value="PfkB_dom"/>
</dbReference>
<dbReference type="UniPathway" id="UPA00916">
    <property type="reaction ID" value="UER00889"/>
</dbReference>
<evidence type="ECO:0000256" key="5">
    <source>
        <dbReference type="ARBA" id="ARBA00022840"/>
    </source>
</evidence>
<dbReference type="InterPro" id="IPR002139">
    <property type="entry name" value="Ribo/fructo_kinase"/>
</dbReference>
<evidence type="ECO:0000256" key="9">
    <source>
        <dbReference type="HAMAP-Rule" id="MF_03215"/>
    </source>
</evidence>
<dbReference type="GO" id="GO:0005737">
    <property type="term" value="C:cytoplasm"/>
    <property type="evidence" value="ECO:0007669"/>
    <property type="project" value="UniProtKB-SubCell"/>
</dbReference>
<keyword evidence="5 9" id="KW-0067">ATP-binding</keyword>
<feature type="binding site" evidence="9">
    <location>
        <begin position="338"/>
        <end position="339"/>
    </location>
    <ligand>
        <name>ATP</name>
        <dbReference type="ChEBI" id="CHEBI:30616"/>
    </ligand>
</feature>
<evidence type="ECO:0000313" key="13">
    <source>
        <dbReference type="Proteomes" id="UP000289323"/>
    </source>
</evidence>
<feature type="binding site" evidence="9">
    <location>
        <position position="333"/>
    </location>
    <ligand>
        <name>K(+)</name>
        <dbReference type="ChEBI" id="CHEBI:29103"/>
    </ligand>
</feature>
<keyword evidence="7 9" id="KW-0630">Potassium</keyword>
<dbReference type="HAMAP" id="MF_01987">
    <property type="entry name" value="Ribokinase"/>
    <property type="match status" value="1"/>
</dbReference>
<comment type="subunit">
    <text evidence="9">Homodimer.</text>
</comment>
<feature type="binding site" evidence="9">
    <location>
        <position position="367"/>
    </location>
    <ligand>
        <name>ATP</name>
        <dbReference type="ChEBI" id="CHEBI:30616"/>
    </ligand>
</feature>
<evidence type="ECO:0000256" key="10">
    <source>
        <dbReference type="SAM" id="MobiDB-lite"/>
    </source>
</evidence>
<dbReference type="InterPro" id="IPR011877">
    <property type="entry name" value="Ribokinase"/>
</dbReference>
<keyword evidence="8 9" id="KW-0119">Carbohydrate metabolism</keyword>
<evidence type="ECO:0000256" key="1">
    <source>
        <dbReference type="ARBA" id="ARBA00022679"/>
    </source>
</evidence>
<dbReference type="GO" id="GO:0019303">
    <property type="term" value="P:D-ribose catabolic process"/>
    <property type="evidence" value="ECO:0007669"/>
    <property type="project" value="UniProtKB-UniRule"/>
</dbReference>
<feature type="binding site" evidence="9">
    <location>
        <position position="382"/>
    </location>
    <ligand>
        <name>K(+)</name>
        <dbReference type="ChEBI" id="CHEBI:29103"/>
    </ligand>
</feature>
<dbReference type="PRINTS" id="PR00990">
    <property type="entry name" value="RIBOKINASE"/>
</dbReference>
<dbReference type="Proteomes" id="UP000289323">
    <property type="component" value="Unassembled WGS sequence"/>
</dbReference>
<dbReference type="CDD" id="cd01174">
    <property type="entry name" value="ribokinase"/>
    <property type="match status" value="1"/>
</dbReference>